<dbReference type="Proteomes" id="UP000192610">
    <property type="component" value="Unassembled WGS sequence"/>
</dbReference>
<accession>A0A1V9ECA1</accession>
<name>A0A1V9ECA1_9BACT</name>
<evidence type="ECO:0000313" key="1">
    <source>
        <dbReference type="EMBL" id="OQP43594.1"/>
    </source>
</evidence>
<comment type="caution">
    <text evidence="1">The sequence shown here is derived from an EMBL/GenBank/DDBJ whole genome shotgun (WGS) entry which is preliminary data.</text>
</comment>
<sequence>MDGNKILTDILEKSEFKSKEQAIASLTYFAHPDTIRDLNNQNIFKIVRNPAKRGEITNDFMNDDNRCAQDIFCWTNKVKTRDFRDLQFNHIYSDPNNFYKYTCLSNIILTPAFLAKLTDTDQKILDLLKYRTFEIYNYNPDQIHFIKPDFYDKIIWRDFLPKQDNIADVFKKKLETSAKNRAISSVRHFGWVFNNFQPMDRQ</sequence>
<gene>
    <name evidence="1" type="ORF">A4H97_33895</name>
</gene>
<keyword evidence="2" id="KW-1185">Reference proteome</keyword>
<dbReference type="RefSeq" id="WP_081203082.1">
    <property type="nucleotide sequence ID" value="NZ_FOCZ01000020.1"/>
</dbReference>
<dbReference type="EMBL" id="LVXG01000042">
    <property type="protein sequence ID" value="OQP43594.1"/>
    <property type="molecule type" value="Genomic_DNA"/>
</dbReference>
<proteinExistence type="predicted"/>
<dbReference type="STRING" id="354355.SAMN05660816_06372"/>
<protein>
    <submittedName>
        <fullName evidence="1">Uncharacterized protein</fullName>
    </submittedName>
</protein>
<evidence type="ECO:0000313" key="2">
    <source>
        <dbReference type="Proteomes" id="UP000192610"/>
    </source>
</evidence>
<dbReference type="AlphaFoldDB" id="A0A1V9ECA1"/>
<dbReference type="OrthoDB" id="8017698at2"/>
<organism evidence="1 2">
    <name type="scientific">Niastella yeongjuensis</name>
    <dbReference type="NCBI Taxonomy" id="354355"/>
    <lineage>
        <taxon>Bacteria</taxon>
        <taxon>Pseudomonadati</taxon>
        <taxon>Bacteroidota</taxon>
        <taxon>Chitinophagia</taxon>
        <taxon>Chitinophagales</taxon>
        <taxon>Chitinophagaceae</taxon>
        <taxon>Niastella</taxon>
    </lineage>
</organism>
<reference evidence="2" key="1">
    <citation type="submission" date="2016-04" db="EMBL/GenBank/DDBJ databases">
        <authorList>
            <person name="Chen L."/>
            <person name="Zhuang W."/>
            <person name="Wang G."/>
        </authorList>
    </citation>
    <scope>NUCLEOTIDE SEQUENCE [LARGE SCALE GENOMIC DNA]</scope>
    <source>
        <strain evidence="2">17621</strain>
    </source>
</reference>